<name>A0A518GYA7_9BACT</name>
<dbReference type="NCBIfam" id="NF009498">
    <property type="entry name" value="PRK12858.1"/>
    <property type="match status" value="1"/>
</dbReference>
<dbReference type="EMBL" id="CP036426">
    <property type="protein sequence ID" value="QDV33565.1"/>
    <property type="molecule type" value="Genomic_DNA"/>
</dbReference>
<dbReference type="GO" id="GO:0009025">
    <property type="term" value="F:tagatose-bisphosphate aldolase activity"/>
    <property type="evidence" value="ECO:0007669"/>
    <property type="project" value="UniProtKB-EC"/>
</dbReference>
<keyword evidence="4" id="KW-1185">Reference proteome</keyword>
<dbReference type="PANTHER" id="PTHR39340:SF1">
    <property type="entry name" value="SULFOFRUCTOSEPHOSPHATE ALDOLASE"/>
    <property type="match status" value="1"/>
</dbReference>
<organism evidence="3 4">
    <name type="scientific">Tautonia plasticadhaerens</name>
    <dbReference type="NCBI Taxonomy" id="2527974"/>
    <lineage>
        <taxon>Bacteria</taxon>
        <taxon>Pseudomonadati</taxon>
        <taxon>Planctomycetota</taxon>
        <taxon>Planctomycetia</taxon>
        <taxon>Isosphaerales</taxon>
        <taxon>Isosphaeraceae</taxon>
        <taxon>Tautonia</taxon>
    </lineage>
</organism>
<dbReference type="KEGG" id="tpla:ElP_14390"/>
<dbReference type="AlphaFoldDB" id="A0A518GYA7"/>
<dbReference type="Gene3D" id="3.20.20.70">
    <property type="entry name" value="Aldolase class I"/>
    <property type="match status" value="1"/>
</dbReference>
<evidence type="ECO:0000256" key="2">
    <source>
        <dbReference type="ARBA" id="ARBA00023239"/>
    </source>
</evidence>
<dbReference type="SUPFAM" id="SSF51569">
    <property type="entry name" value="Aldolase"/>
    <property type="match status" value="1"/>
</dbReference>
<proteinExistence type="inferred from homology"/>
<dbReference type="Proteomes" id="UP000317835">
    <property type="component" value="Chromosome"/>
</dbReference>
<dbReference type="InterPro" id="IPR002915">
    <property type="entry name" value="DeoC/FbaB/LacD_aldolase"/>
</dbReference>
<dbReference type="Pfam" id="PF01791">
    <property type="entry name" value="DeoC"/>
    <property type="match status" value="1"/>
</dbReference>
<sequence>MSVAASSPTTLGATVLLGRGLTPGKLRGLQRISNPNGTLTMVAFDQNSSMIDLAKKGLKAKGEDRDPTFDEVVEAKLDMVRHMAPKASGILIDAYYGAWPAIASCAVPPEKGLIVRIEKSGGPKNKRGGPLGSIEPGLSVEKIKLMGVDVVKLLAPFEPTELDSGQHQFDFIQKIYEDCRKFDILLLLEPVAFPLDGEKKTDPSFLNRKAETVIESARQLSRWCDVYKAEFPGTLGHESEEQLRDNLLALSECSQTPWVLLSAGVDYADYLVQVRMAMECGASGILGGRAFWKEYFQEDGAEARSKFAAETGAKRVEEADAIVKESGSPWFAKYGLTLEDFQGIRAAEGWHFRYAPHAESAGGASGHVVRAGEVY</sequence>
<dbReference type="OrthoDB" id="106309at2"/>
<dbReference type="InterPro" id="IPR050552">
    <property type="entry name" value="LacD_aldolase"/>
</dbReference>
<comment type="similarity">
    <text evidence="1">Belongs to the aldolase LacD family.</text>
</comment>
<evidence type="ECO:0000256" key="1">
    <source>
        <dbReference type="ARBA" id="ARBA00008679"/>
    </source>
</evidence>
<dbReference type="GO" id="GO:0061595">
    <property type="term" value="F:6-deoxy-6-sulfofructose-1-phosphate aldolase activity"/>
    <property type="evidence" value="ECO:0007669"/>
    <property type="project" value="TreeGrafter"/>
</dbReference>
<gene>
    <name evidence="3" type="primary">lacD</name>
    <name evidence="3" type="ORF">ElP_14390</name>
</gene>
<dbReference type="PANTHER" id="PTHR39340">
    <property type="entry name" value="SULFOFRUCTOSEPHOSPHATE ALDOLASE"/>
    <property type="match status" value="1"/>
</dbReference>
<evidence type="ECO:0000313" key="4">
    <source>
        <dbReference type="Proteomes" id="UP000317835"/>
    </source>
</evidence>
<reference evidence="3 4" key="1">
    <citation type="submission" date="2019-02" db="EMBL/GenBank/DDBJ databases">
        <title>Deep-cultivation of Planctomycetes and their phenomic and genomic characterization uncovers novel biology.</title>
        <authorList>
            <person name="Wiegand S."/>
            <person name="Jogler M."/>
            <person name="Boedeker C."/>
            <person name="Pinto D."/>
            <person name="Vollmers J."/>
            <person name="Rivas-Marin E."/>
            <person name="Kohn T."/>
            <person name="Peeters S.H."/>
            <person name="Heuer A."/>
            <person name="Rast P."/>
            <person name="Oberbeckmann S."/>
            <person name="Bunk B."/>
            <person name="Jeske O."/>
            <person name="Meyerdierks A."/>
            <person name="Storesund J.E."/>
            <person name="Kallscheuer N."/>
            <person name="Luecker S."/>
            <person name="Lage O.M."/>
            <person name="Pohl T."/>
            <person name="Merkel B.J."/>
            <person name="Hornburger P."/>
            <person name="Mueller R.-W."/>
            <person name="Bruemmer F."/>
            <person name="Labrenz M."/>
            <person name="Spormann A.M."/>
            <person name="Op den Camp H."/>
            <person name="Overmann J."/>
            <person name="Amann R."/>
            <person name="Jetten M.S.M."/>
            <person name="Mascher T."/>
            <person name="Medema M.H."/>
            <person name="Devos D.P."/>
            <person name="Kaster A.-K."/>
            <person name="Ovreas L."/>
            <person name="Rohde M."/>
            <person name="Galperin M.Y."/>
            <person name="Jogler C."/>
        </authorList>
    </citation>
    <scope>NUCLEOTIDE SEQUENCE [LARGE SCALE GENOMIC DNA]</scope>
    <source>
        <strain evidence="3 4">ElP</strain>
    </source>
</reference>
<keyword evidence="2 3" id="KW-0456">Lyase</keyword>
<dbReference type="GO" id="GO:1902777">
    <property type="term" value="P:6-sulfoquinovose(1-) catabolic process"/>
    <property type="evidence" value="ECO:0007669"/>
    <property type="project" value="TreeGrafter"/>
</dbReference>
<dbReference type="InterPro" id="IPR013785">
    <property type="entry name" value="Aldolase_TIM"/>
</dbReference>
<dbReference type="EC" id="4.1.2.40" evidence="3"/>
<evidence type="ECO:0000313" key="3">
    <source>
        <dbReference type="EMBL" id="QDV33565.1"/>
    </source>
</evidence>
<dbReference type="RefSeq" id="WP_145267922.1">
    <property type="nucleotide sequence ID" value="NZ_CP036426.1"/>
</dbReference>
<protein>
    <submittedName>
        <fullName evidence="3">Tagatose 1,6-diphosphate aldolase</fullName>
        <ecNumber evidence="3">4.1.2.40</ecNumber>
    </submittedName>
</protein>
<accession>A0A518GYA7</accession>